<dbReference type="AlphaFoldDB" id="X5DM49"/>
<protein>
    <submittedName>
        <fullName evidence="3">LPS export ABC transporter protein LptC</fullName>
    </submittedName>
</protein>
<organism evidence="3 5">
    <name type="scientific">Draconibacterium orientale</name>
    <dbReference type="NCBI Taxonomy" id="1168034"/>
    <lineage>
        <taxon>Bacteria</taxon>
        <taxon>Pseudomonadati</taxon>
        <taxon>Bacteroidota</taxon>
        <taxon>Bacteroidia</taxon>
        <taxon>Marinilabiliales</taxon>
        <taxon>Prolixibacteraceae</taxon>
        <taxon>Draconibacterium</taxon>
    </lineage>
</organism>
<dbReference type="GO" id="GO:0015221">
    <property type="term" value="F:lipopolysaccharide transmembrane transporter activity"/>
    <property type="evidence" value="ECO:0007669"/>
    <property type="project" value="InterPro"/>
</dbReference>
<evidence type="ECO:0000313" key="3">
    <source>
        <dbReference type="EMBL" id="SET83891.1"/>
    </source>
</evidence>
<evidence type="ECO:0000313" key="5">
    <source>
        <dbReference type="Proteomes" id="UP000181981"/>
    </source>
</evidence>
<dbReference type="InterPro" id="IPR010664">
    <property type="entry name" value="LipoPS_assembly_LptC-rel"/>
</dbReference>
<accession>X5DM49</accession>
<dbReference type="Gene3D" id="2.60.450.10">
    <property type="entry name" value="Lipopolysaccharide (LPS) transport protein A like domain"/>
    <property type="match status" value="1"/>
</dbReference>
<name>X5DM49_9BACT</name>
<sequence length="217" mass="24586">MSRIAVPVLGTAILFFACKKNDIEKIKAFSSPENLPVLEATNFETLNTDSGTVRFSLKAPKLLRFENDGQIYHEFPEGLLLIEYDENHKITSSIKADYAKEFIKEEKWEAKNNVVVTNEKGDSLKTEHLIWDEKHETIFTEEYVKIISADKIITGTGLTSDQSMQNWKITNPKGVIYVAVDNKNQAQQPDNTIERPQAEVNDPVISETPPKKAVNFN</sequence>
<evidence type="ECO:0000256" key="1">
    <source>
        <dbReference type="SAM" id="MobiDB-lite"/>
    </source>
</evidence>
<dbReference type="Proteomes" id="UP000181981">
    <property type="component" value="Unassembled WGS sequence"/>
</dbReference>
<gene>
    <name evidence="2" type="ORF">FH5T_06130</name>
    <name evidence="3" type="ORF">SAMN05444285_12524</name>
</gene>
<reference evidence="3 5" key="2">
    <citation type="submission" date="2016-10" db="EMBL/GenBank/DDBJ databases">
        <authorList>
            <person name="de Groot N.N."/>
        </authorList>
    </citation>
    <scope>NUCLEOTIDE SEQUENCE [LARGE SCALE GENOMIC DNA]</scope>
    <source>
        <strain evidence="3 5">DSM 25947</strain>
    </source>
</reference>
<dbReference type="KEGG" id="dori:FH5T_06130"/>
<proteinExistence type="predicted"/>
<dbReference type="Pfam" id="PF06835">
    <property type="entry name" value="LptC"/>
    <property type="match status" value="1"/>
</dbReference>
<feature type="region of interest" description="Disordered" evidence="1">
    <location>
        <begin position="186"/>
        <end position="217"/>
    </location>
</feature>
<evidence type="ECO:0000313" key="4">
    <source>
        <dbReference type="Proteomes" id="UP000023772"/>
    </source>
</evidence>
<dbReference type="EMBL" id="CP007451">
    <property type="protein sequence ID" value="AHW61667.1"/>
    <property type="molecule type" value="Genomic_DNA"/>
</dbReference>
<dbReference type="RefSeq" id="WP_038556696.1">
    <property type="nucleotide sequence ID" value="NZ_FOHT01000025.1"/>
</dbReference>
<dbReference type="Proteomes" id="UP000023772">
    <property type="component" value="Chromosome"/>
</dbReference>
<reference evidence="2 4" key="1">
    <citation type="submission" date="2014-03" db="EMBL/GenBank/DDBJ databases">
        <title>Complete genome sequence of a deeply braunched marine Bacteroidia bacterium Draconibacterium orientale type strain FH5T.</title>
        <authorList>
            <person name="Li X."/>
            <person name="Wang X."/>
            <person name="Xie Z."/>
            <person name="Du Z."/>
            <person name="Chen G."/>
        </authorList>
    </citation>
    <scope>NUCLEOTIDE SEQUENCE [LARGE SCALE GENOMIC DNA]</scope>
    <source>
        <strain evidence="2 4">FH5</strain>
    </source>
</reference>
<dbReference type="eggNOG" id="COG3117">
    <property type="taxonomic scope" value="Bacteria"/>
</dbReference>
<dbReference type="NCBIfam" id="TIGR04409">
    <property type="entry name" value="LptC_YrbK"/>
    <property type="match status" value="1"/>
</dbReference>
<dbReference type="GO" id="GO:0005886">
    <property type="term" value="C:plasma membrane"/>
    <property type="evidence" value="ECO:0007669"/>
    <property type="project" value="InterPro"/>
</dbReference>
<dbReference type="HOGENOM" id="CLU_098275_2_1_10"/>
<evidence type="ECO:0000313" key="2">
    <source>
        <dbReference type="EMBL" id="AHW61667.1"/>
    </source>
</evidence>
<dbReference type="PROSITE" id="PS51257">
    <property type="entry name" value="PROKAR_LIPOPROTEIN"/>
    <property type="match status" value="1"/>
</dbReference>
<dbReference type="InterPro" id="IPR026265">
    <property type="entry name" value="LptC"/>
</dbReference>
<keyword evidence="4" id="KW-1185">Reference proteome</keyword>
<dbReference type="EMBL" id="FOHT01000025">
    <property type="protein sequence ID" value="SET83891.1"/>
    <property type="molecule type" value="Genomic_DNA"/>
</dbReference>
<dbReference type="STRING" id="1168034.FH5T_06130"/>